<feature type="domain" description="Methylguanine DNA methyltransferase ribonuclease-like" evidence="16">
    <location>
        <begin position="15"/>
        <end position="89"/>
    </location>
</feature>
<comment type="catalytic activity">
    <reaction evidence="13 14">
        <text>a 6-O-methyl-2'-deoxyguanosine in DNA + L-cysteinyl-[protein] = S-methyl-L-cysteinyl-[protein] + a 2'-deoxyguanosine in DNA</text>
        <dbReference type="Rhea" id="RHEA:24000"/>
        <dbReference type="Rhea" id="RHEA-COMP:10131"/>
        <dbReference type="Rhea" id="RHEA-COMP:10132"/>
        <dbReference type="Rhea" id="RHEA-COMP:11367"/>
        <dbReference type="Rhea" id="RHEA-COMP:11368"/>
        <dbReference type="ChEBI" id="CHEBI:29950"/>
        <dbReference type="ChEBI" id="CHEBI:82612"/>
        <dbReference type="ChEBI" id="CHEBI:85445"/>
        <dbReference type="ChEBI" id="CHEBI:85448"/>
        <dbReference type="EC" id="2.1.1.63"/>
    </reaction>
</comment>
<evidence type="ECO:0000256" key="4">
    <source>
        <dbReference type="ARBA" id="ARBA00022490"/>
    </source>
</evidence>
<dbReference type="EMBL" id="CP159373">
    <property type="protein sequence ID" value="XCN72463.1"/>
    <property type="molecule type" value="Genomic_DNA"/>
</dbReference>
<dbReference type="HAMAP" id="MF_00772">
    <property type="entry name" value="OGT"/>
    <property type="match status" value="1"/>
</dbReference>
<evidence type="ECO:0000256" key="7">
    <source>
        <dbReference type="ARBA" id="ARBA00022679"/>
    </source>
</evidence>
<dbReference type="AlphaFoldDB" id="A0AAU8LUC8"/>
<dbReference type="InterPro" id="IPR001497">
    <property type="entry name" value="MethylDNA_cys_MeTrfase_AS"/>
</dbReference>
<evidence type="ECO:0000256" key="11">
    <source>
        <dbReference type="ARBA" id="ARBA00023125"/>
    </source>
</evidence>
<comment type="similarity">
    <text evidence="3 14">Belongs to the MGMT family.</text>
</comment>
<dbReference type="Gene3D" id="1.10.10.10">
    <property type="entry name" value="Winged helix-like DNA-binding domain superfamily/Winged helix DNA-binding domain"/>
    <property type="match status" value="1"/>
</dbReference>
<dbReference type="InterPro" id="IPR023546">
    <property type="entry name" value="MGMT"/>
</dbReference>
<keyword evidence="5" id="KW-0597">Phosphoprotein</keyword>
<comment type="subcellular location">
    <subcellularLocation>
        <location evidence="14">Cytoplasm</location>
    </subcellularLocation>
</comment>
<keyword evidence="9 14" id="KW-0227">DNA damage</keyword>
<dbReference type="GO" id="GO:0046872">
    <property type="term" value="F:metal ion binding"/>
    <property type="evidence" value="ECO:0007669"/>
    <property type="project" value="UniProtKB-KW"/>
</dbReference>
<dbReference type="InterPro" id="IPR036217">
    <property type="entry name" value="MethylDNA_cys_MeTrfase_DNAb"/>
</dbReference>
<dbReference type="InterPro" id="IPR008332">
    <property type="entry name" value="MethylG_MeTrfase_N"/>
</dbReference>
<dbReference type="CDD" id="cd06445">
    <property type="entry name" value="ATase"/>
    <property type="match status" value="1"/>
</dbReference>
<dbReference type="KEGG" id="eaj:Q3M24_19560"/>
<evidence type="ECO:0000259" key="16">
    <source>
        <dbReference type="Pfam" id="PF02870"/>
    </source>
</evidence>
<dbReference type="InterPro" id="IPR014048">
    <property type="entry name" value="MethylDNA_cys_MeTrfase_DNA-bd"/>
</dbReference>
<dbReference type="Pfam" id="PF01035">
    <property type="entry name" value="DNA_binding_1"/>
    <property type="match status" value="1"/>
</dbReference>
<evidence type="ECO:0000256" key="5">
    <source>
        <dbReference type="ARBA" id="ARBA00022553"/>
    </source>
</evidence>
<dbReference type="Pfam" id="PF02870">
    <property type="entry name" value="Methyltransf_1N"/>
    <property type="match status" value="1"/>
</dbReference>
<dbReference type="GO" id="GO:0032259">
    <property type="term" value="P:methylation"/>
    <property type="evidence" value="ECO:0007669"/>
    <property type="project" value="UniProtKB-KW"/>
</dbReference>
<comment type="cofactor">
    <cofactor evidence="2">
        <name>Zn(2+)</name>
        <dbReference type="ChEBI" id="CHEBI:29105"/>
    </cofactor>
</comment>
<keyword evidence="8" id="KW-0479">Metal-binding</keyword>
<dbReference type="NCBIfam" id="TIGR00589">
    <property type="entry name" value="ogt"/>
    <property type="match status" value="1"/>
</dbReference>
<reference evidence="17" key="2">
    <citation type="submission" date="2024-06" db="EMBL/GenBank/DDBJ databases">
        <authorList>
            <person name="Plum-Jensen L.E."/>
            <person name="Schramm A."/>
            <person name="Marshall I.P.G."/>
        </authorList>
    </citation>
    <scope>NUCLEOTIDE SEQUENCE</scope>
    <source>
        <strain evidence="17">Rat1</strain>
    </source>
</reference>
<proteinExistence type="inferred from homology"/>
<gene>
    <name evidence="17" type="ORF">Q3M24_19560</name>
</gene>
<comment type="miscellaneous">
    <text evidence="14">This enzyme catalyzes only one turnover and therefore is not strictly catalytic. According to one definition, an enzyme is a biocatalyst that acts repeatedly and over many reaction cycles.</text>
</comment>
<comment type="function">
    <text evidence="14">Involved in the cellular defense against the biological effects of O6-methylguanine (O6-MeG) and O4-methylthymine (O4-MeT) in DNA. Repairs the methylated nucleobase in DNA by stoichiometrically transferring the methyl group to a cysteine residue in the enzyme. This is a suicide reaction: the enzyme is irreversibly inactivated.</text>
</comment>
<feature type="domain" description="Methylated-DNA-[protein]-cysteine S-methyltransferase DNA binding" evidence="15">
    <location>
        <begin position="93"/>
        <end position="172"/>
    </location>
</feature>
<evidence type="ECO:0000256" key="14">
    <source>
        <dbReference type="HAMAP-Rule" id="MF_00772"/>
    </source>
</evidence>
<evidence type="ECO:0000256" key="1">
    <source>
        <dbReference type="ARBA" id="ARBA00001286"/>
    </source>
</evidence>
<comment type="catalytic activity">
    <reaction evidence="1 14">
        <text>a 4-O-methyl-thymidine in DNA + L-cysteinyl-[protein] = a thymidine in DNA + S-methyl-L-cysteinyl-[protein]</text>
        <dbReference type="Rhea" id="RHEA:53428"/>
        <dbReference type="Rhea" id="RHEA-COMP:10131"/>
        <dbReference type="Rhea" id="RHEA-COMP:10132"/>
        <dbReference type="Rhea" id="RHEA-COMP:13555"/>
        <dbReference type="Rhea" id="RHEA-COMP:13556"/>
        <dbReference type="ChEBI" id="CHEBI:29950"/>
        <dbReference type="ChEBI" id="CHEBI:82612"/>
        <dbReference type="ChEBI" id="CHEBI:137386"/>
        <dbReference type="ChEBI" id="CHEBI:137387"/>
        <dbReference type="EC" id="2.1.1.63"/>
    </reaction>
</comment>
<dbReference type="SUPFAM" id="SSF53155">
    <property type="entry name" value="Methylated DNA-protein cysteine methyltransferase domain"/>
    <property type="match status" value="1"/>
</dbReference>
<reference evidence="17" key="1">
    <citation type="journal article" date="2024" name="Syst. Appl. Microbiol.">
        <title>First single-strain enrichments of Electrothrix cable bacteria, description of E. aestuarii sp. nov. and E. rattekaaiensis sp. nov., and proposal of a cable bacteria taxonomy following the rules of the SeqCode.</title>
        <authorList>
            <person name="Plum-Jensen L.E."/>
            <person name="Schramm A."/>
            <person name="Marshall I.P.G."/>
        </authorList>
    </citation>
    <scope>NUCLEOTIDE SEQUENCE</scope>
    <source>
        <strain evidence="17">Rat1</strain>
    </source>
</reference>
<dbReference type="PANTHER" id="PTHR10815">
    <property type="entry name" value="METHYLATED-DNA--PROTEIN-CYSTEINE METHYLTRANSFERASE"/>
    <property type="match status" value="1"/>
</dbReference>
<evidence type="ECO:0000256" key="12">
    <source>
        <dbReference type="ARBA" id="ARBA00023204"/>
    </source>
</evidence>
<evidence type="ECO:0000256" key="9">
    <source>
        <dbReference type="ARBA" id="ARBA00022763"/>
    </source>
</evidence>
<dbReference type="PROSITE" id="PS00374">
    <property type="entry name" value="MGMT"/>
    <property type="match status" value="1"/>
</dbReference>
<dbReference type="GO" id="GO:0003908">
    <property type="term" value="F:methylated-DNA-[protein]-cysteine S-methyltransferase activity"/>
    <property type="evidence" value="ECO:0007669"/>
    <property type="project" value="UniProtKB-UniRule"/>
</dbReference>
<organism evidence="17">
    <name type="scientific">Candidatus Electrothrix aestuarii</name>
    <dbReference type="NCBI Taxonomy" id="3062594"/>
    <lineage>
        <taxon>Bacteria</taxon>
        <taxon>Pseudomonadati</taxon>
        <taxon>Thermodesulfobacteriota</taxon>
        <taxon>Desulfobulbia</taxon>
        <taxon>Desulfobulbales</taxon>
        <taxon>Desulfobulbaceae</taxon>
        <taxon>Candidatus Electrothrix</taxon>
    </lineage>
</organism>
<evidence type="ECO:0000259" key="15">
    <source>
        <dbReference type="Pfam" id="PF01035"/>
    </source>
</evidence>
<evidence type="ECO:0000256" key="3">
    <source>
        <dbReference type="ARBA" id="ARBA00008711"/>
    </source>
</evidence>
<keyword evidence="4 14" id="KW-0963">Cytoplasm</keyword>
<dbReference type="FunFam" id="1.10.10.10:FF:000214">
    <property type="entry name" value="Methylated-DNA--protein-cysteine methyltransferase"/>
    <property type="match status" value="1"/>
</dbReference>
<accession>A0AAU8LUC8</accession>
<evidence type="ECO:0000256" key="8">
    <source>
        <dbReference type="ARBA" id="ARBA00022723"/>
    </source>
</evidence>
<dbReference type="InterPro" id="IPR036388">
    <property type="entry name" value="WH-like_DNA-bd_sf"/>
</dbReference>
<dbReference type="PANTHER" id="PTHR10815:SF5">
    <property type="entry name" value="METHYLATED-DNA--PROTEIN-CYSTEINE METHYLTRANSFERASE"/>
    <property type="match status" value="1"/>
</dbReference>
<sequence length="179" mass="19584">MKKHNNLTVTPLFSSKMSSPLGELTLITDNHTLVGINFPGDRARQDFAARATPIKAHTHHTPPLLCQAKTQLDEYFQGKRKIFDLPLRPQGTSFQQAVWACMQEIPFAETRSYGEIATALGNPNKARAVGGAANKNLLPIVIPCHRVIGSTGSLTGFAGGLHMKQFLLDMEKKIPHCIG</sequence>
<keyword evidence="6 14" id="KW-0489">Methyltransferase</keyword>
<dbReference type="EC" id="2.1.1.63" evidence="14"/>
<dbReference type="FunFam" id="3.30.160.70:FF:000001">
    <property type="entry name" value="Methylated-DNA--protein-cysteine methyltransferase"/>
    <property type="match status" value="1"/>
</dbReference>
<keyword evidence="7 14" id="KW-0808">Transferase</keyword>
<dbReference type="GO" id="GO:0006307">
    <property type="term" value="P:DNA alkylation repair"/>
    <property type="evidence" value="ECO:0007669"/>
    <property type="project" value="UniProtKB-UniRule"/>
</dbReference>
<dbReference type="GO" id="GO:0003677">
    <property type="term" value="F:DNA binding"/>
    <property type="evidence" value="ECO:0007669"/>
    <property type="project" value="UniProtKB-KW"/>
</dbReference>
<dbReference type="SUPFAM" id="SSF46767">
    <property type="entry name" value="Methylated DNA-protein cysteine methyltransferase, C-terminal domain"/>
    <property type="match status" value="1"/>
</dbReference>
<evidence type="ECO:0000313" key="17">
    <source>
        <dbReference type="EMBL" id="XCN72463.1"/>
    </source>
</evidence>
<dbReference type="InterPro" id="IPR036631">
    <property type="entry name" value="MGMT_N_sf"/>
</dbReference>
<dbReference type="Gene3D" id="3.30.160.70">
    <property type="entry name" value="Methylated DNA-protein cysteine methyltransferase domain"/>
    <property type="match status" value="1"/>
</dbReference>
<evidence type="ECO:0000256" key="13">
    <source>
        <dbReference type="ARBA" id="ARBA00049348"/>
    </source>
</evidence>
<keyword evidence="11" id="KW-0238">DNA-binding</keyword>
<keyword evidence="12 14" id="KW-0234">DNA repair</keyword>
<name>A0AAU8LUC8_9BACT</name>
<evidence type="ECO:0000256" key="2">
    <source>
        <dbReference type="ARBA" id="ARBA00001947"/>
    </source>
</evidence>
<dbReference type="GO" id="GO:0005737">
    <property type="term" value="C:cytoplasm"/>
    <property type="evidence" value="ECO:0007669"/>
    <property type="project" value="UniProtKB-SubCell"/>
</dbReference>
<evidence type="ECO:0000256" key="10">
    <source>
        <dbReference type="ARBA" id="ARBA00022833"/>
    </source>
</evidence>
<keyword evidence="10" id="KW-0862">Zinc</keyword>
<feature type="active site" description="Nucleophile; methyl group acceptor" evidence="14">
    <location>
        <position position="144"/>
    </location>
</feature>
<evidence type="ECO:0000256" key="6">
    <source>
        <dbReference type="ARBA" id="ARBA00022603"/>
    </source>
</evidence>
<protein>
    <recommendedName>
        <fullName evidence="14">Methylated-DNA--protein-cysteine methyltransferase</fullName>
        <ecNumber evidence="14">2.1.1.63</ecNumber>
    </recommendedName>
    <alternativeName>
        <fullName evidence="14">6-O-methylguanine-DNA methyltransferase</fullName>
        <shortName evidence="14">MGMT</shortName>
    </alternativeName>
    <alternativeName>
        <fullName evidence="14">O-6-methylguanine-DNA-alkyltransferase</fullName>
    </alternativeName>
</protein>